<sequence length="85" mass="9542">MRRERHEHLVTTGMFKGRRGGGRLREKTTDGLASWLGVGSTVEMIKTTREHDTCTWRGMIANAMRSGTALDDDIDDDTRSSCITK</sequence>
<name>A0AAV4EG25_9GAST</name>
<dbReference type="EMBL" id="BMAT01010754">
    <property type="protein sequence ID" value="GFR60038.1"/>
    <property type="molecule type" value="Genomic_DNA"/>
</dbReference>
<gene>
    <name evidence="1" type="ORF">ElyMa_005398400</name>
</gene>
<organism evidence="1 2">
    <name type="scientific">Elysia marginata</name>
    <dbReference type="NCBI Taxonomy" id="1093978"/>
    <lineage>
        <taxon>Eukaryota</taxon>
        <taxon>Metazoa</taxon>
        <taxon>Spiralia</taxon>
        <taxon>Lophotrochozoa</taxon>
        <taxon>Mollusca</taxon>
        <taxon>Gastropoda</taxon>
        <taxon>Heterobranchia</taxon>
        <taxon>Euthyneura</taxon>
        <taxon>Panpulmonata</taxon>
        <taxon>Sacoglossa</taxon>
        <taxon>Placobranchoidea</taxon>
        <taxon>Plakobranchidae</taxon>
        <taxon>Elysia</taxon>
    </lineage>
</organism>
<proteinExistence type="predicted"/>
<evidence type="ECO:0000313" key="1">
    <source>
        <dbReference type="EMBL" id="GFR60038.1"/>
    </source>
</evidence>
<protein>
    <submittedName>
        <fullName evidence="1">Uncharacterized protein</fullName>
    </submittedName>
</protein>
<dbReference type="AlphaFoldDB" id="A0AAV4EG25"/>
<comment type="caution">
    <text evidence="1">The sequence shown here is derived from an EMBL/GenBank/DDBJ whole genome shotgun (WGS) entry which is preliminary data.</text>
</comment>
<accession>A0AAV4EG25</accession>
<reference evidence="1 2" key="1">
    <citation type="journal article" date="2021" name="Elife">
        <title>Chloroplast acquisition without the gene transfer in kleptoplastic sea slugs, Plakobranchus ocellatus.</title>
        <authorList>
            <person name="Maeda T."/>
            <person name="Takahashi S."/>
            <person name="Yoshida T."/>
            <person name="Shimamura S."/>
            <person name="Takaki Y."/>
            <person name="Nagai Y."/>
            <person name="Toyoda A."/>
            <person name="Suzuki Y."/>
            <person name="Arimoto A."/>
            <person name="Ishii H."/>
            <person name="Satoh N."/>
            <person name="Nishiyama T."/>
            <person name="Hasebe M."/>
            <person name="Maruyama T."/>
            <person name="Minagawa J."/>
            <person name="Obokata J."/>
            <person name="Shigenobu S."/>
        </authorList>
    </citation>
    <scope>NUCLEOTIDE SEQUENCE [LARGE SCALE GENOMIC DNA]</scope>
</reference>
<keyword evidence="2" id="KW-1185">Reference proteome</keyword>
<dbReference type="Proteomes" id="UP000762676">
    <property type="component" value="Unassembled WGS sequence"/>
</dbReference>
<evidence type="ECO:0000313" key="2">
    <source>
        <dbReference type="Proteomes" id="UP000762676"/>
    </source>
</evidence>